<keyword evidence="13" id="KW-1185">Reference proteome</keyword>
<dbReference type="GO" id="GO:0009252">
    <property type="term" value="P:peptidoglycan biosynthetic process"/>
    <property type="evidence" value="ECO:0007669"/>
    <property type="project" value="UniProtKB-UniRule"/>
</dbReference>
<evidence type="ECO:0000256" key="1">
    <source>
        <dbReference type="ARBA" id="ARBA00005898"/>
    </source>
</evidence>
<evidence type="ECO:0000313" key="13">
    <source>
        <dbReference type="Proteomes" id="UP000433493"/>
    </source>
</evidence>
<dbReference type="GO" id="GO:0000287">
    <property type="term" value="F:magnesium ion binding"/>
    <property type="evidence" value="ECO:0007669"/>
    <property type="project" value="UniProtKB-UniRule"/>
</dbReference>
<comment type="PTM">
    <text evidence="7">Carboxylation is probably crucial for Mg(2+) binding and, consequently, for the gamma-phosphate positioning of ATP.</text>
</comment>
<keyword evidence="7" id="KW-0963">Cytoplasm</keyword>
<feature type="modified residue" description="N6-carboxylysine" evidence="7">
    <location>
        <position position="221"/>
    </location>
</feature>
<dbReference type="EMBL" id="WBKB01000006">
    <property type="protein sequence ID" value="KAB1642281.1"/>
    <property type="molecule type" value="Genomic_DNA"/>
</dbReference>
<dbReference type="GO" id="GO:0005524">
    <property type="term" value="F:ATP binding"/>
    <property type="evidence" value="ECO:0007669"/>
    <property type="project" value="UniProtKB-UniRule"/>
</dbReference>
<keyword evidence="4 7" id="KW-0573">Peptidoglycan synthesis</keyword>
<dbReference type="NCBIfam" id="TIGR01085">
    <property type="entry name" value="murE"/>
    <property type="match status" value="1"/>
</dbReference>
<dbReference type="AlphaFoldDB" id="A0A7J5B9H7"/>
<keyword evidence="7" id="KW-0067">ATP-binding</keyword>
<dbReference type="GO" id="GO:0051301">
    <property type="term" value="P:cell division"/>
    <property type="evidence" value="ECO:0007669"/>
    <property type="project" value="UniProtKB-KW"/>
</dbReference>
<dbReference type="InterPro" id="IPR013221">
    <property type="entry name" value="Mur_ligase_cen"/>
</dbReference>
<dbReference type="GO" id="GO:0008360">
    <property type="term" value="P:regulation of cell shape"/>
    <property type="evidence" value="ECO:0007669"/>
    <property type="project" value="UniProtKB-KW"/>
</dbReference>
<evidence type="ECO:0000256" key="5">
    <source>
        <dbReference type="ARBA" id="ARBA00023306"/>
    </source>
</evidence>
<dbReference type="InterPro" id="IPR036615">
    <property type="entry name" value="Mur_ligase_C_dom_sf"/>
</dbReference>
<evidence type="ECO:0000313" key="12">
    <source>
        <dbReference type="EMBL" id="KAB1642281.1"/>
    </source>
</evidence>
<comment type="cofactor">
    <cofactor evidence="7">
        <name>Mg(2+)</name>
        <dbReference type="ChEBI" id="CHEBI:18420"/>
    </cofactor>
</comment>
<dbReference type="PANTHER" id="PTHR23135:SF4">
    <property type="entry name" value="UDP-N-ACETYLMURAMOYL-L-ALANYL-D-GLUTAMATE--2,6-DIAMINOPIMELATE LIGASE MURE HOMOLOG, CHLOROPLASTIC"/>
    <property type="match status" value="1"/>
</dbReference>
<feature type="binding site" evidence="7">
    <location>
        <position position="153"/>
    </location>
    <ligand>
        <name>UDP-N-acetyl-alpha-D-muramoyl-L-alanyl-D-glutamate</name>
        <dbReference type="ChEBI" id="CHEBI:83900"/>
    </ligand>
</feature>
<comment type="similarity">
    <text evidence="1 7">Belongs to the MurCDEF family. MurE subfamily.</text>
</comment>
<dbReference type="UniPathway" id="UPA00219"/>
<dbReference type="Gene3D" id="3.40.1390.10">
    <property type="entry name" value="MurE/MurF, N-terminal domain"/>
    <property type="match status" value="1"/>
</dbReference>
<name>A0A7J5B9H7_9MICO</name>
<evidence type="ECO:0000259" key="9">
    <source>
        <dbReference type="Pfam" id="PF01225"/>
    </source>
</evidence>
<feature type="domain" description="Mur ligase central" evidence="11">
    <location>
        <begin position="110"/>
        <end position="313"/>
    </location>
</feature>
<dbReference type="InterPro" id="IPR005761">
    <property type="entry name" value="UDP-N-AcMur-Glu-dNH2Pim_ligase"/>
</dbReference>
<keyword evidence="6 7" id="KW-0961">Cell wall biogenesis/degradation</keyword>
<dbReference type="HAMAP" id="MF_00208">
    <property type="entry name" value="MurE"/>
    <property type="match status" value="1"/>
</dbReference>
<evidence type="ECO:0000256" key="8">
    <source>
        <dbReference type="RuleBase" id="RU004135"/>
    </source>
</evidence>
<dbReference type="PANTHER" id="PTHR23135">
    <property type="entry name" value="MUR LIGASE FAMILY MEMBER"/>
    <property type="match status" value="1"/>
</dbReference>
<feature type="binding site" evidence="7">
    <location>
        <begin position="154"/>
        <end position="155"/>
    </location>
    <ligand>
        <name>UDP-N-acetyl-alpha-D-muramoyl-L-alanyl-D-glutamate</name>
        <dbReference type="ChEBI" id="CHEBI:83900"/>
    </ligand>
</feature>
<feature type="domain" description="Mur ligase N-terminal catalytic" evidence="9">
    <location>
        <begin position="24"/>
        <end position="69"/>
    </location>
</feature>
<dbReference type="Pfam" id="PF08245">
    <property type="entry name" value="Mur_ligase_M"/>
    <property type="match status" value="1"/>
</dbReference>
<dbReference type="SUPFAM" id="SSF53623">
    <property type="entry name" value="MurD-like peptide ligases, catalytic domain"/>
    <property type="match status" value="1"/>
</dbReference>
<reference evidence="12 13" key="1">
    <citation type="submission" date="2019-09" db="EMBL/GenBank/DDBJ databases">
        <title>Phylogeny of genus Pseudoclavibacter and closely related genus.</title>
        <authorList>
            <person name="Li Y."/>
        </authorList>
    </citation>
    <scope>NUCLEOTIDE SEQUENCE [LARGE SCALE GENOMIC DNA]</scope>
    <source>
        <strain evidence="12 13">KCTC 13959</strain>
    </source>
</reference>
<dbReference type="InterPro" id="IPR036565">
    <property type="entry name" value="Mur-like_cat_sf"/>
</dbReference>
<dbReference type="GO" id="GO:0005737">
    <property type="term" value="C:cytoplasm"/>
    <property type="evidence" value="ECO:0007669"/>
    <property type="project" value="UniProtKB-SubCell"/>
</dbReference>
<keyword evidence="2 7" id="KW-0132">Cell division</keyword>
<dbReference type="SUPFAM" id="SSF53244">
    <property type="entry name" value="MurD-like peptide ligases, peptide-binding domain"/>
    <property type="match status" value="1"/>
</dbReference>
<keyword evidence="5 7" id="KW-0131">Cell cycle</keyword>
<keyword evidence="7 12" id="KW-0436">Ligase</keyword>
<organism evidence="12 13">
    <name type="scientific">Gulosibacter chungangensis</name>
    <dbReference type="NCBI Taxonomy" id="979746"/>
    <lineage>
        <taxon>Bacteria</taxon>
        <taxon>Bacillati</taxon>
        <taxon>Actinomycetota</taxon>
        <taxon>Actinomycetes</taxon>
        <taxon>Micrococcales</taxon>
        <taxon>Microbacteriaceae</taxon>
        <taxon>Gulosibacter</taxon>
    </lineage>
</organism>
<dbReference type="RefSeq" id="WP_158052736.1">
    <property type="nucleotide sequence ID" value="NZ_WBKB01000006.1"/>
</dbReference>
<feature type="binding site" evidence="7">
    <location>
        <begin position="112"/>
        <end position="118"/>
    </location>
    <ligand>
        <name>ATP</name>
        <dbReference type="ChEBI" id="CHEBI:30616"/>
    </ligand>
</feature>
<dbReference type="Gene3D" id="3.90.190.20">
    <property type="entry name" value="Mur ligase, C-terminal domain"/>
    <property type="match status" value="1"/>
</dbReference>
<feature type="binding site" evidence="7">
    <location>
        <position position="181"/>
    </location>
    <ligand>
        <name>UDP-N-acetyl-alpha-D-muramoyl-L-alanyl-D-glutamate</name>
        <dbReference type="ChEBI" id="CHEBI:83900"/>
    </ligand>
</feature>
<comment type="pathway">
    <text evidence="7 8">Cell wall biogenesis; peptidoglycan biosynthesis.</text>
</comment>
<feature type="binding site" evidence="7">
    <location>
        <position position="189"/>
    </location>
    <ligand>
        <name>UDP-N-acetyl-alpha-D-muramoyl-L-alanyl-D-glutamate</name>
        <dbReference type="ChEBI" id="CHEBI:83900"/>
    </ligand>
</feature>
<keyword evidence="7" id="KW-0460">Magnesium</keyword>
<keyword evidence="7" id="KW-0547">Nucleotide-binding</keyword>
<gene>
    <name evidence="7" type="primary">murE</name>
    <name evidence="12" type="ORF">F8O05_10705</name>
</gene>
<feature type="binding site" evidence="7">
    <location>
        <position position="31"/>
    </location>
    <ligand>
        <name>UDP-N-acetyl-alpha-D-muramoyl-L-alanyl-D-glutamate</name>
        <dbReference type="ChEBI" id="CHEBI:83900"/>
    </ligand>
</feature>
<dbReference type="Pfam" id="PF01225">
    <property type="entry name" value="Mur_ligase"/>
    <property type="match status" value="1"/>
</dbReference>
<proteinExistence type="inferred from homology"/>
<feature type="domain" description="Mur ligase C-terminal" evidence="10">
    <location>
        <begin position="335"/>
        <end position="462"/>
    </location>
</feature>
<accession>A0A7J5B9H7</accession>
<dbReference type="EC" id="6.3.2.-" evidence="7"/>
<evidence type="ECO:0000256" key="7">
    <source>
        <dbReference type="HAMAP-Rule" id="MF_00208"/>
    </source>
</evidence>
<evidence type="ECO:0000256" key="4">
    <source>
        <dbReference type="ARBA" id="ARBA00022984"/>
    </source>
</evidence>
<dbReference type="Gene3D" id="3.40.1190.10">
    <property type="entry name" value="Mur-like, catalytic domain"/>
    <property type="match status" value="1"/>
</dbReference>
<comment type="caution">
    <text evidence="12">The sequence shown here is derived from an EMBL/GenBank/DDBJ whole genome shotgun (WGS) entry which is preliminary data.</text>
</comment>
<dbReference type="OrthoDB" id="9800958at2"/>
<evidence type="ECO:0000256" key="3">
    <source>
        <dbReference type="ARBA" id="ARBA00022960"/>
    </source>
</evidence>
<dbReference type="GO" id="GO:0071555">
    <property type="term" value="P:cell wall organization"/>
    <property type="evidence" value="ECO:0007669"/>
    <property type="project" value="UniProtKB-KW"/>
</dbReference>
<comment type="caution">
    <text evidence="7">Lacks conserved residue(s) required for the propagation of feature annotation.</text>
</comment>
<comment type="subcellular location">
    <subcellularLocation>
        <location evidence="7 8">Cytoplasm</location>
    </subcellularLocation>
</comment>
<dbReference type="SUPFAM" id="SSF63418">
    <property type="entry name" value="MurE/MurF N-terminal domain"/>
    <property type="match status" value="1"/>
</dbReference>
<evidence type="ECO:0000256" key="6">
    <source>
        <dbReference type="ARBA" id="ARBA00023316"/>
    </source>
</evidence>
<keyword evidence="3 7" id="KW-0133">Cell shape</keyword>
<dbReference type="InterPro" id="IPR000713">
    <property type="entry name" value="Mur_ligase_N"/>
</dbReference>
<dbReference type="Proteomes" id="UP000433493">
    <property type="component" value="Unassembled WGS sequence"/>
</dbReference>
<evidence type="ECO:0000259" key="11">
    <source>
        <dbReference type="Pfam" id="PF08245"/>
    </source>
</evidence>
<dbReference type="NCBIfam" id="NF001126">
    <property type="entry name" value="PRK00139.1-4"/>
    <property type="match status" value="1"/>
</dbReference>
<dbReference type="InterPro" id="IPR035911">
    <property type="entry name" value="MurE/MurF_N"/>
</dbReference>
<comment type="function">
    <text evidence="7">Catalyzes the addition of an amino acid to the nucleotide precursor UDP-N-acetylmuramoyl-L-alanyl-D-glutamate (UMAG) in the biosynthesis of bacterial cell-wall peptidoglycan.</text>
</comment>
<evidence type="ECO:0000259" key="10">
    <source>
        <dbReference type="Pfam" id="PF02875"/>
    </source>
</evidence>
<dbReference type="Pfam" id="PF02875">
    <property type="entry name" value="Mur_ligase_C"/>
    <property type="match status" value="1"/>
</dbReference>
<protein>
    <recommendedName>
        <fullName evidence="7">UDP-N-acetylmuramyl-tripeptide synthetase</fullName>
        <ecNumber evidence="7">6.3.2.-</ecNumber>
    </recommendedName>
    <alternativeName>
        <fullName evidence="7">UDP-MurNAc-tripeptide synthetase</fullName>
    </alternativeName>
</protein>
<sequence>MLLGELASRLQLPSTAQFDADRVVTAVTHDSRLAAPGTIFIAVPGFRMDGTKFIPDAVDRGSNVVVCAQLPEELLPGVSYLLTADVRSTMAQIARELNGRPDELVRLYGVTGTNGKTSTAYFLSAILRHAKRRVGVMGTIGFDVDGKIIETPNTTPEAPILHDLIRTAVEGGTEDIIMEVSSHSLELQRVSGMVFDVAMFTNLTEDHLELHGTMEEYYCAKKRLFGQATTGHAVVDIGSPWGERAADEIAAAGNAVIRVGRTDQEADVRPEHTQTGLTGTTFDLVTASGRVPVQLRALGTYHVRNALVAAGAALAQGYPLEVIAEGLSAAEPVLGRLERVINDDGLDVFIDYAHTTDALDSCLTAVRALTDRPITLVFGVLGDRIPRLRKEMGTVAAAGADYIILTEDDLKVSSLAEVVADVGGALDAAGAEWELIENRWDAIAAGVARARAGDVVIVAGKGHERQLILPDGGGIVHLDEVEAVKTAMAGQNPRILDPRELRVP</sequence>
<evidence type="ECO:0000256" key="2">
    <source>
        <dbReference type="ARBA" id="ARBA00022618"/>
    </source>
</evidence>
<dbReference type="GO" id="GO:0016881">
    <property type="term" value="F:acid-amino acid ligase activity"/>
    <property type="evidence" value="ECO:0007669"/>
    <property type="project" value="UniProtKB-UniRule"/>
</dbReference>
<dbReference type="InterPro" id="IPR004101">
    <property type="entry name" value="Mur_ligase_C"/>
</dbReference>